<protein>
    <recommendedName>
        <fullName evidence="3">GNAT family N-acetyltransferase</fullName>
    </recommendedName>
</protein>
<accession>A0A5B8L5W9</accession>
<dbReference type="KEGG" id="niy:FQ775_15140"/>
<dbReference type="AlphaFoldDB" id="A0A5B8L5W9"/>
<dbReference type="OrthoDB" id="3658990at2"/>
<evidence type="ECO:0000313" key="2">
    <source>
        <dbReference type="Proteomes" id="UP000321389"/>
    </source>
</evidence>
<keyword evidence="2" id="KW-1185">Reference proteome</keyword>
<sequence>MPEVARLFQSILRKTRAPVTSDLEAYLGRIFLDSPDRDPEINSFVHLRHDGKPDGFVGVLPLPMLVDNRHVRGALCGTLMVDNHAGNPFAGARLMRAFLGGPQDISLTETANDISTTMWRKLRATVLPDHSLEWLRIIRPAGFAAEMVGTAFAPLRLLRPLARPLDAVMRRRGGGPQWSHLPVEAPEGTLESSEVDDDETADLFTTFTVGYAARPSWRPDSLSRMIRESRRKAAWGTMVRRKVVARGGRPVGLFLYYGDAGRIGRVVQILFAPGQAGAVIDSMLADAAGRGLVALRGRTMPALLEAMLGRRFAFVHASSSIVHARDRQLLEPFLAGKAFFNGFAGESWSRLIGDRFD</sequence>
<dbReference type="EMBL" id="CP042301">
    <property type="protein sequence ID" value="QDZ03355.1"/>
    <property type="molecule type" value="Genomic_DNA"/>
</dbReference>
<evidence type="ECO:0008006" key="3">
    <source>
        <dbReference type="Google" id="ProtNLM"/>
    </source>
</evidence>
<gene>
    <name evidence="1" type="ORF">FQ775_15140</name>
</gene>
<proteinExistence type="predicted"/>
<organism evidence="1 2">
    <name type="scientific">Nitratireductor mangrovi</name>
    <dbReference type="NCBI Taxonomy" id="2599600"/>
    <lineage>
        <taxon>Bacteria</taxon>
        <taxon>Pseudomonadati</taxon>
        <taxon>Pseudomonadota</taxon>
        <taxon>Alphaproteobacteria</taxon>
        <taxon>Hyphomicrobiales</taxon>
        <taxon>Phyllobacteriaceae</taxon>
        <taxon>Nitratireductor</taxon>
    </lineage>
</organism>
<dbReference type="Proteomes" id="UP000321389">
    <property type="component" value="Chromosome"/>
</dbReference>
<name>A0A5B8L5W9_9HYPH</name>
<reference evidence="1" key="1">
    <citation type="submission" date="2020-04" db="EMBL/GenBank/DDBJ databases">
        <title>Nitratireductor sp. nov. isolated from mangrove soil.</title>
        <authorList>
            <person name="Ye Y."/>
        </authorList>
    </citation>
    <scope>NUCLEOTIDE SEQUENCE</scope>
    <source>
        <strain evidence="1">SY7</strain>
    </source>
</reference>
<evidence type="ECO:0000313" key="1">
    <source>
        <dbReference type="EMBL" id="QDZ03355.1"/>
    </source>
</evidence>